<keyword evidence="2 9" id="KW-0812">Transmembrane</keyword>
<feature type="transmembrane region" description="Helical" evidence="9">
    <location>
        <begin position="186"/>
        <end position="204"/>
    </location>
</feature>
<evidence type="ECO:0000256" key="1">
    <source>
        <dbReference type="ARBA" id="ARBA00009806"/>
    </source>
</evidence>
<dbReference type="Pfam" id="PF05644">
    <property type="entry name" value="Miff"/>
    <property type="match status" value="1"/>
</dbReference>
<comment type="caution">
    <text evidence="12">The sequence shown here is derived from an EMBL/GenBank/DDBJ whole genome shotgun (WGS) entry which is preliminary data.</text>
</comment>
<dbReference type="InterPro" id="IPR039433">
    <property type="entry name" value="Mff-like_dom"/>
</dbReference>
<dbReference type="AlphaFoldDB" id="A0A8T2P6Q8"/>
<sequence>MLLFSSCLLKGRRGMPNDHRYMPDSCSGFFPCCLTSFFICSVSEVWMGLYLFVNFFILPVVLAAMLLCSVTPPIRAPLCTDPVEAGILCSTRGVLSMIQSTTRRAYQQVLEVLDENRCSKPVLRGGSSNPPQDSRFGLSALDTSQDGAPDDMAVVDAASLRRQILKLNRRLQLLEEENKERTKREMIMYSITVAFWIVNSWIWFRR</sequence>
<evidence type="ECO:0000256" key="7">
    <source>
        <dbReference type="ARBA" id="ARBA00023136"/>
    </source>
</evidence>
<dbReference type="GO" id="GO:0005741">
    <property type="term" value="C:mitochondrial outer membrane"/>
    <property type="evidence" value="ECO:0007669"/>
    <property type="project" value="UniProtKB-SubCell"/>
</dbReference>
<dbReference type="GO" id="GO:0090314">
    <property type="term" value="P:positive regulation of protein targeting to membrane"/>
    <property type="evidence" value="ECO:0007669"/>
    <property type="project" value="UniProtKB-UniRule"/>
</dbReference>
<evidence type="ECO:0000256" key="4">
    <source>
        <dbReference type="ARBA" id="ARBA00022989"/>
    </source>
</evidence>
<feature type="domain" description="Mff-like" evidence="11">
    <location>
        <begin position="78"/>
        <end position="206"/>
    </location>
</feature>
<dbReference type="PANTHER" id="PTHR16501:SF17">
    <property type="entry name" value="MITOCHONDRIAL FISSION FACTOR"/>
    <property type="match status" value="1"/>
</dbReference>
<evidence type="ECO:0000256" key="8">
    <source>
        <dbReference type="ARBA" id="ARBA00023140"/>
    </source>
</evidence>
<protein>
    <recommendedName>
        <fullName evidence="9">Mitochondrial fission factor</fullName>
    </recommendedName>
</protein>
<dbReference type="InterPro" id="IPR008518">
    <property type="entry name" value="Mff/Tango-11"/>
</dbReference>
<dbReference type="GO" id="GO:0090141">
    <property type="term" value="P:positive regulation of mitochondrial fission"/>
    <property type="evidence" value="ECO:0007669"/>
    <property type="project" value="UniProtKB-UniRule"/>
</dbReference>
<name>A0A8T2P6Q8_9TELE</name>
<evidence type="ECO:0000256" key="9">
    <source>
        <dbReference type="RuleBase" id="RU368040"/>
    </source>
</evidence>
<organism evidence="12 13">
    <name type="scientific">Albula glossodonta</name>
    <name type="common">roundjaw bonefish</name>
    <dbReference type="NCBI Taxonomy" id="121402"/>
    <lineage>
        <taxon>Eukaryota</taxon>
        <taxon>Metazoa</taxon>
        <taxon>Chordata</taxon>
        <taxon>Craniata</taxon>
        <taxon>Vertebrata</taxon>
        <taxon>Euteleostomi</taxon>
        <taxon>Actinopterygii</taxon>
        <taxon>Neopterygii</taxon>
        <taxon>Teleostei</taxon>
        <taxon>Albuliformes</taxon>
        <taxon>Albulidae</taxon>
        <taxon>Albula</taxon>
    </lineage>
</organism>
<dbReference type="PANTHER" id="PTHR16501">
    <property type="entry name" value="TRANSPORT AND GOLGI ORGANIZATION PROTEIN 11"/>
    <property type="match status" value="1"/>
</dbReference>
<dbReference type="Proteomes" id="UP000824540">
    <property type="component" value="Unassembled WGS sequence"/>
</dbReference>
<evidence type="ECO:0000313" key="12">
    <source>
        <dbReference type="EMBL" id="KAG9348224.1"/>
    </source>
</evidence>
<gene>
    <name evidence="12" type="ORF">JZ751_001959</name>
</gene>
<dbReference type="GO" id="GO:0006626">
    <property type="term" value="P:protein targeting to mitochondrion"/>
    <property type="evidence" value="ECO:0007669"/>
    <property type="project" value="TreeGrafter"/>
</dbReference>
<accession>A0A8T2P6Q8</accession>
<evidence type="ECO:0000256" key="2">
    <source>
        <dbReference type="ARBA" id="ARBA00022692"/>
    </source>
</evidence>
<feature type="transmembrane region" description="Helical" evidence="9">
    <location>
        <begin position="45"/>
        <end position="68"/>
    </location>
</feature>
<evidence type="ECO:0000256" key="6">
    <source>
        <dbReference type="ARBA" id="ARBA00023128"/>
    </source>
</evidence>
<evidence type="ECO:0000256" key="3">
    <source>
        <dbReference type="ARBA" id="ARBA00022787"/>
    </source>
</evidence>
<keyword evidence="5 10" id="KW-0175">Coiled coil</keyword>
<dbReference type="OrthoDB" id="5986838at2759"/>
<evidence type="ECO:0000313" key="13">
    <source>
        <dbReference type="Proteomes" id="UP000824540"/>
    </source>
</evidence>
<comment type="function">
    <text evidence="9">Plays a role in mitochondrial and peroxisomal fission. Promotes the recruitment and association of the fission mediator dynamin-related protein 1 (DNM1L) to the mitochondrial surface.</text>
</comment>
<keyword evidence="8 9" id="KW-0576">Peroxisome</keyword>
<keyword evidence="4 9" id="KW-1133">Transmembrane helix</keyword>
<comment type="similarity">
    <text evidence="1 9">Belongs to the Tango11 family.</text>
</comment>
<reference evidence="12" key="1">
    <citation type="thesis" date="2021" institute="BYU ScholarsArchive" country="Provo, UT, USA">
        <title>Applications of and Algorithms for Genome Assembly and Genomic Analyses with an Emphasis on Marine Teleosts.</title>
        <authorList>
            <person name="Pickett B.D."/>
        </authorList>
    </citation>
    <scope>NUCLEOTIDE SEQUENCE</scope>
    <source>
        <strain evidence="12">HI-2016</strain>
    </source>
</reference>
<dbReference type="EMBL" id="JAFBMS010000011">
    <property type="protein sequence ID" value="KAG9348224.1"/>
    <property type="molecule type" value="Genomic_DNA"/>
</dbReference>
<comment type="caution">
    <text evidence="9">Lacks conserved residue(s) required for the propagation of feature annotation.</text>
</comment>
<evidence type="ECO:0000256" key="10">
    <source>
        <dbReference type="SAM" id="Coils"/>
    </source>
</evidence>
<dbReference type="GO" id="GO:0000266">
    <property type="term" value="P:mitochondrial fission"/>
    <property type="evidence" value="ECO:0007669"/>
    <property type="project" value="UniProtKB-UniRule"/>
</dbReference>
<keyword evidence="6 9" id="KW-0496">Mitochondrion</keyword>
<keyword evidence="13" id="KW-1185">Reference proteome</keyword>
<evidence type="ECO:0000256" key="5">
    <source>
        <dbReference type="ARBA" id="ARBA00023054"/>
    </source>
</evidence>
<evidence type="ECO:0000259" key="11">
    <source>
        <dbReference type="Pfam" id="PF05644"/>
    </source>
</evidence>
<comment type="subcellular location">
    <subcellularLocation>
        <location evidence="9">Mitochondrion outer membrane</location>
        <topology evidence="9">Single-pass type IV membrane protein</topology>
    </subcellularLocation>
    <subcellularLocation>
        <location evidence="9">Peroxisome</location>
    </subcellularLocation>
</comment>
<keyword evidence="7 9" id="KW-0472">Membrane</keyword>
<feature type="coiled-coil region" evidence="10">
    <location>
        <begin position="157"/>
        <end position="184"/>
    </location>
</feature>
<dbReference type="GO" id="GO:0005777">
    <property type="term" value="C:peroxisome"/>
    <property type="evidence" value="ECO:0007669"/>
    <property type="project" value="UniProtKB-SubCell"/>
</dbReference>
<keyword evidence="3 9" id="KW-1000">Mitochondrion outer membrane</keyword>
<proteinExistence type="inferred from homology"/>